<name>A0AAV7WPP5_PLEWA</name>
<keyword evidence="1" id="KW-0472">Membrane</keyword>
<evidence type="ECO:0000256" key="1">
    <source>
        <dbReference type="SAM" id="Phobius"/>
    </source>
</evidence>
<evidence type="ECO:0000313" key="2">
    <source>
        <dbReference type="EMBL" id="KAJ1214896.1"/>
    </source>
</evidence>
<sequence length="97" mass="11024">MSAYLVRCQVSGLRVLFGTVSFAVASLKGTIEICRRAFLLDERIPGNRHRSASYIEVYALSSVMYIFLGTYIFFGIYCSGWLRFSQNTAPALKHRIF</sequence>
<dbReference type="AlphaFoldDB" id="A0AAV7WPP5"/>
<reference evidence="2" key="1">
    <citation type="journal article" date="2022" name="bioRxiv">
        <title>Sequencing and chromosome-scale assembly of the giantPleurodeles waltlgenome.</title>
        <authorList>
            <person name="Brown T."/>
            <person name="Elewa A."/>
            <person name="Iarovenko S."/>
            <person name="Subramanian E."/>
            <person name="Araus A.J."/>
            <person name="Petzold A."/>
            <person name="Susuki M."/>
            <person name="Suzuki K.-i.T."/>
            <person name="Hayashi T."/>
            <person name="Toyoda A."/>
            <person name="Oliveira C."/>
            <person name="Osipova E."/>
            <person name="Leigh N.D."/>
            <person name="Simon A."/>
            <person name="Yun M.H."/>
        </authorList>
    </citation>
    <scope>NUCLEOTIDE SEQUENCE</scope>
    <source>
        <strain evidence="2">20211129_DDA</strain>
        <tissue evidence="2">Liver</tissue>
    </source>
</reference>
<accession>A0AAV7WPP5</accession>
<protein>
    <submittedName>
        <fullName evidence="2">Uncharacterized protein</fullName>
    </submittedName>
</protein>
<keyword evidence="1" id="KW-1133">Transmembrane helix</keyword>
<comment type="caution">
    <text evidence="2">The sequence shown here is derived from an EMBL/GenBank/DDBJ whole genome shotgun (WGS) entry which is preliminary data.</text>
</comment>
<keyword evidence="1" id="KW-0812">Transmembrane</keyword>
<proteinExistence type="predicted"/>
<dbReference type="Proteomes" id="UP001066276">
    <property type="component" value="Chromosome 1_1"/>
</dbReference>
<keyword evidence="3" id="KW-1185">Reference proteome</keyword>
<gene>
    <name evidence="2" type="ORF">NDU88_002507</name>
</gene>
<organism evidence="2 3">
    <name type="scientific">Pleurodeles waltl</name>
    <name type="common">Iberian ribbed newt</name>
    <dbReference type="NCBI Taxonomy" id="8319"/>
    <lineage>
        <taxon>Eukaryota</taxon>
        <taxon>Metazoa</taxon>
        <taxon>Chordata</taxon>
        <taxon>Craniata</taxon>
        <taxon>Vertebrata</taxon>
        <taxon>Euteleostomi</taxon>
        <taxon>Amphibia</taxon>
        <taxon>Batrachia</taxon>
        <taxon>Caudata</taxon>
        <taxon>Salamandroidea</taxon>
        <taxon>Salamandridae</taxon>
        <taxon>Pleurodelinae</taxon>
        <taxon>Pleurodeles</taxon>
    </lineage>
</organism>
<evidence type="ECO:0000313" key="3">
    <source>
        <dbReference type="Proteomes" id="UP001066276"/>
    </source>
</evidence>
<dbReference type="EMBL" id="JANPWB010000001">
    <property type="protein sequence ID" value="KAJ1214896.1"/>
    <property type="molecule type" value="Genomic_DNA"/>
</dbReference>
<feature type="transmembrane region" description="Helical" evidence="1">
    <location>
        <begin position="55"/>
        <end position="77"/>
    </location>
</feature>